<sequence length="56" mass="6415">MFYSSSNLNEGQCRKSCAAEKKRELYEGNNPKITEAGWQVGASNLHVNANWQNRRK</sequence>
<gene>
    <name evidence="1" type="ORF">G0Q07_18070</name>
</gene>
<dbReference type="EMBL" id="CP048409">
    <property type="protein sequence ID" value="QIA09496.1"/>
    <property type="molecule type" value="Genomic_DNA"/>
</dbReference>
<dbReference type="AlphaFoldDB" id="A0A6C0RHL7"/>
<reference evidence="1 2" key="1">
    <citation type="submission" date="2020-02" db="EMBL/GenBank/DDBJ databases">
        <title>Genome sequencing for Draconibacterium sp. strain M1.</title>
        <authorList>
            <person name="Park S.-J."/>
        </authorList>
    </citation>
    <scope>NUCLEOTIDE SEQUENCE [LARGE SCALE GENOMIC DNA]</scope>
    <source>
        <strain evidence="1 2">M1</strain>
    </source>
</reference>
<accession>A0A6C0RHL7</accession>
<name>A0A6C0RHL7_9BACT</name>
<dbReference type="RefSeq" id="WP_163348467.1">
    <property type="nucleotide sequence ID" value="NZ_CP048409.1"/>
</dbReference>
<keyword evidence="2" id="KW-1185">Reference proteome</keyword>
<dbReference type="KEGG" id="drc:G0Q07_18070"/>
<dbReference type="Proteomes" id="UP000474630">
    <property type="component" value="Chromosome"/>
</dbReference>
<protein>
    <submittedName>
        <fullName evidence="1">Uncharacterized protein</fullName>
    </submittedName>
</protein>
<evidence type="ECO:0000313" key="1">
    <source>
        <dbReference type="EMBL" id="QIA09496.1"/>
    </source>
</evidence>
<organism evidence="1 2">
    <name type="scientific">Draconibacterium halophilum</name>
    <dbReference type="NCBI Taxonomy" id="2706887"/>
    <lineage>
        <taxon>Bacteria</taxon>
        <taxon>Pseudomonadati</taxon>
        <taxon>Bacteroidota</taxon>
        <taxon>Bacteroidia</taxon>
        <taxon>Marinilabiliales</taxon>
        <taxon>Prolixibacteraceae</taxon>
        <taxon>Draconibacterium</taxon>
    </lineage>
</organism>
<evidence type="ECO:0000313" key="2">
    <source>
        <dbReference type="Proteomes" id="UP000474630"/>
    </source>
</evidence>
<proteinExistence type="predicted"/>